<feature type="domain" description="N-acetyltransferase" evidence="1">
    <location>
        <begin position="42"/>
        <end position="179"/>
    </location>
</feature>
<comment type="caution">
    <text evidence="2">The sequence shown here is derived from an EMBL/GenBank/DDBJ whole genome shotgun (WGS) entry which is preliminary data.</text>
</comment>
<reference evidence="2 3" key="1">
    <citation type="submission" date="2020-12" db="EMBL/GenBank/DDBJ databases">
        <title>Vagococcus allomyrinae sp. nov. and Enterococcus lavae sp. nov., isolated from the larvae of Allomyrina dichotoma.</title>
        <authorList>
            <person name="Lee S.D."/>
        </authorList>
    </citation>
    <scope>NUCLEOTIDE SEQUENCE [LARGE SCALE GENOMIC DNA]</scope>
    <source>
        <strain evidence="2 3">BWM-S5</strain>
    </source>
</reference>
<dbReference type="PROSITE" id="PS51186">
    <property type="entry name" value="GNAT"/>
    <property type="match status" value="1"/>
</dbReference>
<dbReference type="InterPro" id="IPR000182">
    <property type="entry name" value="GNAT_dom"/>
</dbReference>
<name>A0ABS4CHJ2_9ENTE</name>
<sequence length="184" mass="22236">MAADLFNRKRVPAGKQEPSFKWSGKKRIYLNERIRLASYDCMREESLAWYQDKESMKNIVGKSIVYDRDKIVQMYDWQNKNGELFYIEYLDGNGYKTIGDVWLAKNDYAIVIDQEHRNRHIGRIVTKYFIYRAKKNGWDTLVVSEIFNWNKASQKMFTSLKFYPYKEHKNSWSYRKRLKTPVRK</sequence>
<accession>A0ABS4CHJ2</accession>
<keyword evidence="3" id="KW-1185">Reference proteome</keyword>
<gene>
    <name evidence="2" type="ORF">I6N96_06435</name>
</gene>
<protein>
    <submittedName>
        <fullName evidence="2">GNAT family N-acetyltransferase</fullName>
    </submittedName>
</protein>
<dbReference type="Gene3D" id="3.40.630.30">
    <property type="match status" value="1"/>
</dbReference>
<dbReference type="Pfam" id="PF00583">
    <property type="entry name" value="Acetyltransf_1"/>
    <property type="match status" value="1"/>
</dbReference>
<organism evidence="2 3">
    <name type="scientific">Enterococcus larvae</name>
    <dbReference type="NCBI Taxonomy" id="2794352"/>
    <lineage>
        <taxon>Bacteria</taxon>
        <taxon>Bacillati</taxon>
        <taxon>Bacillota</taxon>
        <taxon>Bacilli</taxon>
        <taxon>Lactobacillales</taxon>
        <taxon>Enterococcaceae</taxon>
        <taxon>Enterococcus</taxon>
    </lineage>
</organism>
<evidence type="ECO:0000313" key="3">
    <source>
        <dbReference type="Proteomes" id="UP000673375"/>
    </source>
</evidence>
<dbReference type="InterPro" id="IPR016181">
    <property type="entry name" value="Acyl_CoA_acyltransferase"/>
</dbReference>
<proteinExistence type="predicted"/>
<evidence type="ECO:0000313" key="2">
    <source>
        <dbReference type="EMBL" id="MBP1045913.1"/>
    </source>
</evidence>
<dbReference type="SUPFAM" id="SSF55729">
    <property type="entry name" value="Acyl-CoA N-acyltransferases (Nat)"/>
    <property type="match status" value="1"/>
</dbReference>
<dbReference type="EMBL" id="JAEDXU010000002">
    <property type="protein sequence ID" value="MBP1045913.1"/>
    <property type="molecule type" value="Genomic_DNA"/>
</dbReference>
<dbReference type="Proteomes" id="UP000673375">
    <property type="component" value="Unassembled WGS sequence"/>
</dbReference>
<evidence type="ECO:0000259" key="1">
    <source>
        <dbReference type="PROSITE" id="PS51186"/>
    </source>
</evidence>